<name>A0A225UJT7_9STRA</name>
<reference evidence="2" key="1">
    <citation type="submission" date="2017-03" db="EMBL/GenBank/DDBJ databases">
        <title>Phytopthora megakarya and P. palmivora, two closely related causual agents of cacao black pod achieved similar genome size and gene model numbers by different mechanisms.</title>
        <authorList>
            <person name="Ali S."/>
            <person name="Shao J."/>
            <person name="Larry D.J."/>
            <person name="Kronmiller B."/>
            <person name="Shen D."/>
            <person name="Strem M.D."/>
            <person name="Melnick R.L."/>
            <person name="Guiltinan M.J."/>
            <person name="Tyler B.M."/>
            <person name="Meinhardt L.W."/>
            <person name="Bailey B.A."/>
        </authorList>
    </citation>
    <scope>NUCLEOTIDE SEQUENCE [LARGE SCALE GENOMIC DNA]</scope>
    <source>
        <strain evidence="2">zdho120</strain>
    </source>
</reference>
<comment type="caution">
    <text evidence="1">The sequence shown here is derived from an EMBL/GenBank/DDBJ whole genome shotgun (WGS) entry which is preliminary data.</text>
</comment>
<gene>
    <name evidence="1" type="ORF">PHMEG_00037228</name>
</gene>
<evidence type="ECO:0000313" key="1">
    <source>
        <dbReference type="EMBL" id="OWY93394.1"/>
    </source>
</evidence>
<protein>
    <submittedName>
        <fullName evidence="1">Uncharacterized protein</fullName>
    </submittedName>
</protein>
<dbReference type="AlphaFoldDB" id="A0A225UJT7"/>
<sequence>MSRTWKDCWVDIRWIYCFSYAPTAPERDTEARSSLVQREIASLWAHFCSERLAERIYNTMSFLRRLLVKIRDLQDHIQ</sequence>
<dbReference type="Proteomes" id="UP000198211">
    <property type="component" value="Unassembled WGS sequence"/>
</dbReference>
<accession>A0A225UJT7</accession>
<organism evidence="1 2">
    <name type="scientific">Phytophthora megakarya</name>
    <dbReference type="NCBI Taxonomy" id="4795"/>
    <lineage>
        <taxon>Eukaryota</taxon>
        <taxon>Sar</taxon>
        <taxon>Stramenopiles</taxon>
        <taxon>Oomycota</taxon>
        <taxon>Peronosporomycetes</taxon>
        <taxon>Peronosporales</taxon>
        <taxon>Peronosporaceae</taxon>
        <taxon>Phytophthora</taxon>
    </lineage>
</organism>
<proteinExistence type="predicted"/>
<dbReference type="EMBL" id="NBNE01016163">
    <property type="protein sequence ID" value="OWY93394.1"/>
    <property type="molecule type" value="Genomic_DNA"/>
</dbReference>
<evidence type="ECO:0000313" key="2">
    <source>
        <dbReference type="Proteomes" id="UP000198211"/>
    </source>
</evidence>
<keyword evidence="2" id="KW-1185">Reference proteome</keyword>